<keyword evidence="4" id="KW-1185">Reference proteome</keyword>
<feature type="domain" description="Rhodanese" evidence="2">
    <location>
        <begin position="54"/>
        <end position="145"/>
    </location>
</feature>
<feature type="signal peptide" evidence="1">
    <location>
        <begin position="1"/>
        <end position="21"/>
    </location>
</feature>
<dbReference type="Gene3D" id="3.40.250.10">
    <property type="entry name" value="Rhodanese-like domain"/>
    <property type="match status" value="1"/>
</dbReference>
<dbReference type="KEGG" id="rmr:Rmar_0262"/>
<dbReference type="HOGENOM" id="CLU_089574_1_6_10"/>
<dbReference type="SMART" id="SM00450">
    <property type="entry name" value="RHOD"/>
    <property type="match status" value="1"/>
</dbReference>
<dbReference type="InterPro" id="IPR036873">
    <property type="entry name" value="Rhodanese-like_dom_sf"/>
</dbReference>
<dbReference type="STRING" id="518766.Rmar_0262"/>
<evidence type="ECO:0000313" key="3">
    <source>
        <dbReference type="EMBL" id="ACY47168.1"/>
    </source>
</evidence>
<dbReference type="eggNOG" id="COG0607">
    <property type="taxonomic scope" value="Bacteria"/>
</dbReference>
<dbReference type="AlphaFoldDB" id="D0MDH5"/>
<evidence type="ECO:0000313" key="4">
    <source>
        <dbReference type="Proteomes" id="UP000002221"/>
    </source>
</evidence>
<dbReference type="PANTHER" id="PTHR43031">
    <property type="entry name" value="FAD-DEPENDENT OXIDOREDUCTASE"/>
    <property type="match status" value="1"/>
</dbReference>
<sequence length="145" mass="15978">MAAMKTRILLLLALLSGPAACTTERTEAPQTTTTAVADTTAIVRLTAEEFLARYTPDAVVIDVRTPEEFAQGHLKGALNINVQAPDFREQIQARGLDPNRPVYLYCRSGRRSQRAAEILREMGFRQLYNIGGFEDLARAGAEVAR</sequence>
<accession>D0MDH5</accession>
<evidence type="ECO:0000259" key="2">
    <source>
        <dbReference type="PROSITE" id="PS50206"/>
    </source>
</evidence>
<dbReference type="PANTHER" id="PTHR43031:SF1">
    <property type="entry name" value="PYRIDINE NUCLEOTIDE-DISULPHIDE OXIDOREDUCTASE"/>
    <property type="match status" value="1"/>
</dbReference>
<protein>
    <submittedName>
        <fullName evidence="3">Rhodanese domain protein</fullName>
    </submittedName>
</protein>
<dbReference type="EMBL" id="CP001807">
    <property type="protein sequence ID" value="ACY47168.1"/>
    <property type="molecule type" value="Genomic_DNA"/>
</dbReference>
<dbReference type="InterPro" id="IPR001763">
    <property type="entry name" value="Rhodanese-like_dom"/>
</dbReference>
<dbReference type="CDD" id="cd00158">
    <property type="entry name" value="RHOD"/>
    <property type="match status" value="1"/>
</dbReference>
<dbReference type="Proteomes" id="UP000002221">
    <property type="component" value="Chromosome"/>
</dbReference>
<dbReference type="InterPro" id="IPR050229">
    <property type="entry name" value="GlpE_sulfurtransferase"/>
</dbReference>
<evidence type="ECO:0000256" key="1">
    <source>
        <dbReference type="SAM" id="SignalP"/>
    </source>
</evidence>
<proteinExistence type="predicted"/>
<dbReference type="SUPFAM" id="SSF52821">
    <property type="entry name" value="Rhodanese/Cell cycle control phosphatase"/>
    <property type="match status" value="1"/>
</dbReference>
<feature type="chain" id="PRO_5003011063" evidence="1">
    <location>
        <begin position="22"/>
        <end position="145"/>
    </location>
</feature>
<organism evidence="3 4">
    <name type="scientific">Rhodothermus marinus (strain ATCC 43812 / DSM 4252 / R-10)</name>
    <name type="common">Rhodothermus obamensis</name>
    <dbReference type="NCBI Taxonomy" id="518766"/>
    <lineage>
        <taxon>Bacteria</taxon>
        <taxon>Pseudomonadati</taxon>
        <taxon>Rhodothermota</taxon>
        <taxon>Rhodothermia</taxon>
        <taxon>Rhodothermales</taxon>
        <taxon>Rhodothermaceae</taxon>
        <taxon>Rhodothermus</taxon>
    </lineage>
</organism>
<dbReference type="Pfam" id="PF00581">
    <property type="entry name" value="Rhodanese"/>
    <property type="match status" value="1"/>
</dbReference>
<reference evidence="3 4" key="1">
    <citation type="journal article" date="2009" name="Stand. Genomic Sci.">
        <title>Complete genome sequence of Rhodothermus marinus type strain (R-10).</title>
        <authorList>
            <person name="Nolan M."/>
            <person name="Tindall B.J."/>
            <person name="Pomrenke H."/>
            <person name="Lapidus A."/>
            <person name="Copeland A."/>
            <person name="Glavina Del Rio T."/>
            <person name="Lucas S."/>
            <person name="Chen F."/>
            <person name="Tice H."/>
            <person name="Cheng J.F."/>
            <person name="Saunders E."/>
            <person name="Han C."/>
            <person name="Bruce D."/>
            <person name="Goodwin L."/>
            <person name="Chain P."/>
            <person name="Pitluck S."/>
            <person name="Ovchinikova G."/>
            <person name="Pati A."/>
            <person name="Ivanova N."/>
            <person name="Mavromatis K."/>
            <person name="Chen A."/>
            <person name="Palaniappan K."/>
            <person name="Land M."/>
            <person name="Hauser L."/>
            <person name="Chang Y.J."/>
            <person name="Jeffries C.D."/>
            <person name="Brettin T."/>
            <person name="Goker M."/>
            <person name="Bristow J."/>
            <person name="Eisen J.A."/>
            <person name="Markowitz V."/>
            <person name="Hugenholtz P."/>
            <person name="Kyrpides N.C."/>
            <person name="Klenk H.P."/>
            <person name="Detter J.C."/>
        </authorList>
    </citation>
    <scope>NUCLEOTIDE SEQUENCE [LARGE SCALE GENOMIC DNA]</scope>
    <source>
        <strain evidence="4">ATCC 43812 / DSM 4252 / R-10</strain>
    </source>
</reference>
<dbReference type="PROSITE" id="PS50206">
    <property type="entry name" value="RHODANESE_3"/>
    <property type="match status" value="1"/>
</dbReference>
<name>D0MDH5_RHOM4</name>
<gene>
    <name evidence="3" type="ordered locus">Rmar_0262</name>
</gene>
<keyword evidence="1" id="KW-0732">Signal</keyword>